<comment type="similarity">
    <text evidence="1">Belongs to the YbaB/EbfC family.</text>
</comment>
<evidence type="ECO:0000256" key="1">
    <source>
        <dbReference type="HAMAP-Rule" id="MF_00274"/>
    </source>
</evidence>
<dbReference type="NCBIfam" id="TIGR00103">
    <property type="entry name" value="DNA_YbaB_EbfC"/>
    <property type="match status" value="1"/>
</dbReference>
<keyword evidence="2" id="KW-0175">Coiled coil</keyword>
<comment type="subunit">
    <text evidence="1">Homodimer.</text>
</comment>
<dbReference type="GO" id="GO:0003677">
    <property type="term" value="F:DNA binding"/>
    <property type="evidence" value="ECO:0007669"/>
    <property type="project" value="UniProtKB-UniRule"/>
</dbReference>
<keyword evidence="1" id="KW-0963">Cytoplasm</keyword>
<sequence>MNPELIKRLKTMQKELESKQAELESKEFIVEKQGIKISALGNREIQNIELDDALIDPDDKELLQDLLVVALNDLFEKIQEEQDKMAPAMPGGFPF</sequence>
<keyword evidence="1" id="KW-0238">DNA-binding</keyword>
<feature type="coiled-coil region" evidence="2">
    <location>
        <begin position="2"/>
        <end position="29"/>
    </location>
</feature>
<dbReference type="EMBL" id="LR215010">
    <property type="protein sequence ID" value="VEU69171.1"/>
    <property type="molecule type" value="Genomic_DNA"/>
</dbReference>
<proteinExistence type="inferred from homology"/>
<organism evidence="3 4">
    <name type="scientific">Mycoplasmopsis canis</name>
    <dbReference type="NCBI Taxonomy" id="29555"/>
    <lineage>
        <taxon>Bacteria</taxon>
        <taxon>Bacillati</taxon>
        <taxon>Mycoplasmatota</taxon>
        <taxon>Mycoplasmoidales</taxon>
        <taxon>Metamycoplasmataceae</taxon>
        <taxon>Mycoplasmopsis</taxon>
    </lineage>
</organism>
<comment type="function">
    <text evidence="1">Binds to DNA and alters its conformation. May be involved in regulation of gene expression, nucleoid organization and DNA protection.</text>
</comment>
<dbReference type="RefSeq" id="WP_004795197.1">
    <property type="nucleotide sequence ID" value="NZ_LR215010.1"/>
</dbReference>
<dbReference type="InterPro" id="IPR036894">
    <property type="entry name" value="YbaB-like_sf"/>
</dbReference>
<dbReference type="PIRSF" id="PIRSF004555">
    <property type="entry name" value="UCP004555"/>
    <property type="match status" value="1"/>
</dbReference>
<protein>
    <recommendedName>
        <fullName evidence="1">Nucleoid-associated protein NCTC10146_00659</fullName>
    </recommendedName>
</protein>
<evidence type="ECO:0000313" key="4">
    <source>
        <dbReference type="Proteomes" id="UP000290495"/>
    </source>
</evidence>
<comment type="subcellular location">
    <subcellularLocation>
        <location evidence="1">Cytoplasm</location>
        <location evidence="1">Nucleoid</location>
    </subcellularLocation>
</comment>
<gene>
    <name evidence="3" type="primary">MCYN0834</name>
    <name evidence="3" type="ORF">NCTC10146_00659</name>
</gene>
<dbReference type="GO" id="GO:0005737">
    <property type="term" value="C:cytoplasm"/>
    <property type="evidence" value="ECO:0007669"/>
    <property type="project" value="UniProtKB-UniRule"/>
</dbReference>
<accession>A0A449ARQ2</accession>
<dbReference type="GO" id="GO:0043590">
    <property type="term" value="C:bacterial nucleoid"/>
    <property type="evidence" value="ECO:0007669"/>
    <property type="project" value="UniProtKB-UniRule"/>
</dbReference>
<evidence type="ECO:0000313" key="3">
    <source>
        <dbReference type="EMBL" id="VEU69171.1"/>
    </source>
</evidence>
<dbReference type="InterPro" id="IPR004401">
    <property type="entry name" value="YbaB/EbfC"/>
</dbReference>
<dbReference type="AlphaFoldDB" id="A0A449ARQ2"/>
<dbReference type="Proteomes" id="UP000290495">
    <property type="component" value="Chromosome"/>
</dbReference>
<reference evidence="3 4" key="1">
    <citation type="submission" date="2019-01" db="EMBL/GenBank/DDBJ databases">
        <authorList>
            <consortium name="Pathogen Informatics"/>
        </authorList>
    </citation>
    <scope>NUCLEOTIDE SEQUENCE [LARGE SCALE GENOMIC DNA]</scope>
    <source>
        <strain evidence="3 4">NCTC10146</strain>
    </source>
</reference>
<name>A0A449ARQ2_9BACT</name>
<dbReference type="Pfam" id="PF02575">
    <property type="entry name" value="YbaB_DNA_bd"/>
    <property type="match status" value="1"/>
</dbReference>
<dbReference type="SUPFAM" id="SSF82607">
    <property type="entry name" value="YbaB-like"/>
    <property type="match status" value="1"/>
</dbReference>
<dbReference type="HAMAP" id="MF_00274">
    <property type="entry name" value="DNA_YbaB_EbfC"/>
    <property type="match status" value="1"/>
</dbReference>
<evidence type="ECO:0000256" key="2">
    <source>
        <dbReference type="SAM" id="Coils"/>
    </source>
</evidence>
<dbReference type="Gene3D" id="3.30.1310.10">
    <property type="entry name" value="Nucleoid-associated protein YbaB-like domain"/>
    <property type="match status" value="1"/>
</dbReference>